<dbReference type="InterPro" id="IPR058263">
    <property type="entry name" value="DUF7957"/>
</dbReference>
<sequence>MVRLSDDGNTLHFRGGKRVRLPAPILDNGNRYNSYSICECYGFIFVLTVATGPKNIWCFNQDGTKLWEIEPALHGGAYMDLMVNEDGLLYAWDWEPDAYIVDINTGHVELVSGPHVVYPEEGNALIRQLREDRLNAEWGWFKIGAVAFKAPPPVGDAADPPECKLRNCTEFRDHDFEKYALTPEEPSELNARTRKQFSGHIEDTIDCPAQEKALSGGRRAYWCRIINIVVIKNSGATDSGVAFRPLGGRAYFEGLR</sequence>
<dbReference type="Proteomes" id="UP000295304">
    <property type="component" value="Unassembled WGS sequence"/>
</dbReference>
<dbReference type="SUPFAM" id="SSF101898">
    <property type="entry name" value="NHL repeat"/>
    <property type="match status" value="1"/>
</dbReference>
<dbReference type="Pfam" id="PF25857">
    <property type="entry name" value="DUF7957"/>
    <property type="match status" value="1"/>
</dbReference>
<evidence type="ECO:0000313" key="2">
    <source>
        <dbReference type="Proteomes" id="UP000295304"/>
    </source>
</evidence>
<dbReference type="EMBL" id="SLZW01000016">
    <property type="protein sequence ID" value="TCS59843.1"/>
    <property type="molecule type" value="Genomic_DNA"/>
</dbReference>
<dbReference type="AlphaFoldDB" id="A0A4R3J4W1"/>
<reference evidence="1 2" key="1">
    <citation type="submission" date="2019-03" db="EMBL/GenBank/DDBJ databases">
        <title>Genomic Encyclopedia of Type Strains, Phase IV (KMG-IV): sequencing the most valuable type-strain genomes for metagenomic binning, comparative biology and taxonomic classification.</title>
        <authorList>
            <person name="Goeker M."/>
        </authorList>
    </citation>
    <scope>NUCLEOTIDE SEQUENCE [LARGE SCALE GENOMIC DNA]</scope>
    <source>
        <strain evidence="1 2">DSM 101688</strain>
    </source>
</reference>
<name>A0A4R3J4W1_9PROT</name>
<keyword evidence="2" id="KW-1185">Reference proteome</keyword>
<dbReference type="RefSeq" id="WP_276157071.1">
    <property type="nucleotide sequence ID" value="NZ_CP119676.1"/>
</dbReference>
<protein>
    <submittedName>
        <fullName evidence="1">Uncharacterized protein</fullName>
    </submittedName>
</protein>
<accession>A0A4R3J4W1</accession>
<comment type="caution">
    <text evidence="1">The sequence shown here is derived from an EMBL/GenBank/DDBJ whole genome shotgun (WGS) entry which is preliminary data.</text>
</comment>
<evidence type="ECO:0000313" key="1">
    <source>
        <dbReference type="EMBL" id="TCS59843.1"/>
    </source>
</evidence>
<proteinExistence type="predicted"/>
<gene>
    <name evidence="1" type="ORF">EDD55_1165</name>
</gene>
<organism evidence="1 2">
    <name type="scientific">Varunaivibrio sulfuroxidans</name>
    <dbReference type="NCBI Taxonomy" id="1773489"/>
    <lineage>
        <taxon>Bacteria</taxon>
        <taxon>Pseudomonadati</taxon>
        <taxon>Pseudomonadota</taxon>
        <taxon>Alphaproteobacteria</taxon>
        <taxon>Rhodospirillales</taxon>
        <taxon>Magnetovibrionaceae</taxon>
        <taxon>Varunaivibrio</taxon>
    </lineage>
</organism>